<dbReference type="GO" id="GO:0043066">
    <property type="term" value="P:negative regulation of apoptotic process"/>
    <property type="evidence" value="ECO:0007669"/>
    <property type="project" value="TreeGrafter"/>
</dbReference>
<feature type="compositionally biased region" description="Basic and acidic residues" evidence="6">
    <location>
        <begin position="19"/>
        <end position="35"/>
    </location>
</feature>
<keyword evidence="3" id="KW-0697">Rotamase</keyword>
<keyword evidence="2 4" id="KW-0802">TPR repeat</keyword>
<dbReference type="Pfam" id="PF00254">
    <property type="entry name" value="FKBP_C"/>
    <property type="match status" value="1"/>
</dbReference>
<evidence type="ECO:0000256" key="2">
    <source>
        <dbReference type="ARBA" id="ARBA00022803"/>
    </source>
</evidence>
<sequence length="436" mass="48656">MEEPAEETVAGRSELGDAGEERAHEMSATDGEDSRVPAAPDVTYDATLLEQHQSETTAGGEGGGERGARTSGTAKEKAVRFKEEVTGLEEDPPIARGEEDKKEKEEEEKDEWMDILGTGDLKKKVVRDGGGVETRPTPLSRVRIRTKGQLDNGAVVDRHSSIPFTLGDGDVLQAWDLSVSLMEVGELALVRTSPRFAYGRQGRTPDIPANASITYELELLDVQPPVDYATVTEQELTTLVDRKRIRGNELFQRKDYELAVNSYDKALKLIDSYTGEHESEELPPAISDMHVRCLNNLAAAYLKVERYKESQETCQKVLEKEPENVKALFRYGKVLAIRGDLSEAVKHLQKALELNPDERAIQVELQKAQKKKDRVEKEEREMYRRMVSNPPKSTGRAENPRHSLWKRLIQGPVPYLAVAAVVGIAGIAIAYYWTQT</sequence>
<dbReference type="PROSITE" id="PS50293">
    <property type="entry name" value="TPR_REGION"/>
    <property type="match status" value="1"/>
</dbReference>
<dbReference type="Gene3D" id="3.10.50.40">
    <property type="match status" value="1"/>
</dbReference>
<dbReference type="SUPFAM" id="SSF48452">
    <property type="entry name" value="TPR-like"/>
    <property type="match status" value="1"/>
</dbReference>
<keyword evidence="3 9" id="KW-0413">Isomerase</keyword>
<dbReference type="GO" id="GO:0005740">
    <property type="term" value="C:mitochondrial envelope"/>
    <property type="evidence" value="ECO:0007669"/>
    <property type="project" value="TreeGrafter"/>
</dbReference>
<keyword evidence="7" id="KW-0472">Membrane</keyword>
<dbReference type="PANTHER" id="PTHR46512">
    <property type="entry name" value="PEPTIDYLPROLYL ISOMERASE"/>
    <property type="match status" value="1"/>
</dbReference>
<dbReference type="AlphaFoldDB" id="A0AA35QZ68"/>
<evidence type="ECO:0000256" key="7">
    <source>
        <dbReference type="SAM" id="Phobius"/>
    </source>
</evidence>
<dbReference type="InterPro" id="IPR050754">
    <property type="entry name" value="FKBP4/5/8-like"/>
</dbReference>
<keyword evidence="7" id="KW-1133">Transmembrane helix</keyword>
<reference evidence="9" key="1">
    <citation type="submission" date="2023-03" db="EMBL/GenBank/DDBJ databases">
        <authorList>
            <person name="Steffen K."/>
            <person name="Cardenas P."/>
        </authorList>
    </citation>
    <scope>NUCLEOTIDE SEQUENCE</scope>
</reference>
<dbReference type="PANTHER" id="PTHR46512:SF1">
    <property type="entry name" value="PEPTIDYLPROLYL ISOMERASE"/>
    <property type="match status" value="1"/>
</dbReference>
<evidence type="ECO:0000259" key="8">
    <source>
        <dbReference type="PROSITE" id="PS50059"/>
    </source>
</evidence>
<evidence type="ECO:0000256" key="3">
    <source>
        <dbReference type="PROSITE-ProRule" id="PRU00277"/>
    </source>
</evidence>
<evidence type="ECO:0000256" key="4">
    <source>
        <dbReference type="PROSITE-ProRule" id="PRU00339"/>
    </source>
</evidence>
<dbReference type="SUPFAM" id="SSF54534">
    <property type="entry name" value="FKBP-like"/>
    <property type="match status" value="1"/>
</dbReference>
<keyword evidence="5" id="KW-0175">Coiled coil</keyword>
<dbReference type="EMBL" id="CASHTH010000268">
    <property type="protein sequence ID" value="CAI7996310.1"/>
    <property type="molecule type" value="Genomic_DNA"/>
</dbReference>
<feature type="repeat" description="TPR" evidence="4">
    <location>
        <begin position="325"/>
        <end position="358"/>
    </location>
</feature>
<dbReference type="InterPro" id="IPR046357">
    <property type="entry name" value="PPIase_dom_sf"/>
</dbReference>
<feature type="domain" description="PPIase FKBP-type" evidence="8">
    <location>
        <begin position="139"/>
        <end position="223"/>
    </location>
</feature>
<keyword evidence="10" id="KW-1185">Reference proteome</keyword>
<dbReference type="EC" id="5.2.1.8" evidence="3"/>
<feature type="transmembrane region" description="Helical" evidence="7">
    <location>
        <begin position="413"/>
        <end position="433"/>
    </location>
</feature>
<name>A0AA35QZ68_GEOBA</name>
<dbReference type="GO" id="GO:0003755">
    <property type="term" value="F:peptidyl-prolyl cis-trans isomerase activity"/>
    <property type="evidence" value="ECO:0007669"/>
    <property type="project" value="UniProtKB-KW"/>
</dbReference>
<feature type="repeat" description="TPR" evidence="4">
    <location>
        <begin position="291"/>
        <end position="324"/>
    </location>
</feature>
<dbReference type="GO" id="GO:0012505">
    <property type="term" value="C:endomembrane system"/>
    <property type="evidence" value="ECO:0007669"/>
    <property type="project" value="TreeGrafter"/>
</dbReference>
<dbReference type="SMART" id="SM00028">
    <property type="entry name" value="TPR"/>
    <property type="match status" value="3"/>
</dbReference>
<organism evidence="9 10">
    <name type="scientific">Geodia barretti</name>
    <name type="common">Barrett's horny sponge</name>
    <dbReference type="NCBI Taxonomy" id="519541"/>
    <lineage>
        <taxon>Eukaryota</taxon>
        <taxon>Metazoa</taxon>
        <taxon>Porifera</taxon>
        <taxon>Demospongiae</taxon>
        <taxon>Heteroscleromorpha</taxon>
        <taxon>Tetractinellida</taxon>
        <taxon>Astrophorina</taxon>
        <taxon>Geodiidae</taxon>
        <taxon>Geodia</taxon>
    </lineage>
</organism>
<dbReference type="Gene3D" id="1.25.40.10">
    <property type="entry name" value="Tetratricopeptide repeat domain"/>
    <property type="match status" value="1"/>
</dbReference>
<evidence type="ECO:0000313" key="9">
    <source>
        <dbReference type="EMBL" id="CAI7996310.1"/>
    </source>
</evidence>
<comment type="caution">
    <text evidence="9">The sequence shown here is derived from an EMBL/GenBank/DDBJ whole genome shotgun (WGS) entry which is preliminary data.</text>
</comment>
<dbReference type="GO" id="GO:0044183">
    <property type="term" value="F:protein folding chaperone"/>
    <property type="evidence" value="ECO:0007669"/>
    <property type="project" value="TreeGrafter"/>
</dbReference>
<evidence type="ECO:0000256" key="5">
    <source>
        <dbReference type="SAM" id="Coils"/>
    </source>
</evidence>
<evidence type="ECO:0000256" key="1">
    <source>
        <dbReference type="ARBA" id="ARBA00022737"/>
    </source>
</evidence>
<feature type="compositionally biased region" description="Basic and acidic residues" evidence="6">
    <location>
        <begin position="63"/>
        <end position="85"/>
    </location>
</feature>
<evidence type="ECO:0000313" key="10">
    <source>
        <dbReference type="Proteomes" id="UP001174909"/>
    </source>
</evidence>
<dbReference type="GO" id="GO:0016020">
    <property type="term" value="C:membrane"/>
    <property type="evidence" value="ECO:0007669"/>
    <property type="project" value="TreeGrafter"/>
</dbReference>
<dbReference type="InterPro" id="IPR011990">
    <property type="entry name" value="TPR-like_helical_dom_sf"/>
</dbReference>
<gene>
    <name evidence="9" type="ORF">GBAR_LOCUS1852</name>
</gene>
<dbReference type="InterPro" id="IPR001179">
    <property type="entry name" value="PPIase_FKBP_dom"/>
</dbReference>
<keyword evidence="7" id="KW-0812">Transmembrane</keyword>
<protein>
    <recommendedName>
        <fullName evidence="3">peptidylprolyl isomerase</fullName>
        <ecNumber evidence="3">5.2.1.8</ecNumber>
    </recommendedName>
</protein>
<evidence type="ECO:0000256" key="6">
    <source>
        <dbReference type="SAM" id="MobiDB-lite"/>
    </source>
</evidence>
<feature type="coiled-coil region" evidence="5">
    <location>
        <begin position="358"/>
        <end position="385"/>
    </location>
</feature>
<accession>A0AA35QZ68</accession>
<dbReference type="InterPro" id="IPR019734">
    <property type="entry name" value="TPR_rpt"/>
</dbReference>
<proteinExistence type="predicted"/>
<dbReference type="Proteomes" id="UP001174909">
    <property type="component" value="Unassembled WGS sequence"/>
</dbReference>
<comment type="catalytic activity">
    <reaction evidence="3">
        <text>[protein]-peptidylproline (omega=180) = [protein]-peptidylproline (omega=0)</text>
        <dbReference type="Rhea" id="RHEA:16237"/>
        <dbReference type="Rhea" id="RHEA-COMP:10747"/>
        <dbReference type="Rhea" id="RHEA-COMP:10748"/>
        <dbReference type="ChEBI" id="CHEBI:83833"/>
        <dbReference type="ChEBI" id="CHEBI:83834"/>
        <dbReference type="EC" id="5.2.1.8"/>
    </reaction>
</comment>
<dbReference type="PROSITE" id="PS50005">
    <property type="entry name" value="TPR"/>
    <property type="match status" value="2"/>
</dbReference>
<keyword evidence="1" id="KW-0677">Repeat</keyword>
<dbReference type="GO" id="GO:0005829">
    <property type="term" value="C:cytosol"/>
    <property type="evidence" value="ECO:0007669"/>
    <property type="project" value="TreeGrafter"/>
</dbReference>
<feature type="region of interest" description="Disordered" evidence="6">
    <location>
        <begin position="1"/>
        <end position="110"/>
    </location>
</feature>
<dbReference type="Pfam" id="PF13432">
    <property type="entry name" value="TPR_16"/>
    <property type="match status" value="1"/>
</dbReference>
<dbReference type="PROSITE" id="PS50059">
    <property type="entry name" value="FKBP_PPIASE"/>
    <property type="match status" value="1"/>
</dbReference>